<proteinExistence type="predicted"/>
<organism evidence="1">
    <name type="scientific">marine sediment metagenome</name>
    <dbReference type="NCBI Taxonomy" id="412755"/>
    <lineage>
        <taxon>unclassified sequences</taxon>
        <taxon>metagenomes</taxon>
        <taxon>ecological metagenomes</taxon>
    </lineage>
</organism>
<reference evidence="1" key="1">
    <citation type="journal article" date="2014" name="Front. Microbiol.">
        <title>High frequency of phylogenetically diverse reductive dehalogenase-homologous genes in deep subseafloor sedimentary metagenomes.</title>
        <authorList>
            <person name="Kawai M."/>
            <person name="Futagami T."/>
            <person name="Toyoda A."/>
            <person name="Takaki Y."/>
            <person name="Nishi S."/>
            <person name="Hori S."/>
            <person name="Arai W."/>
            <person name="Tsubouchi T."/>
            <person name="Morono Y."/>
            <person name="Uchiyama I."/>
            <person name="Ito T."/>
            <person name="Fujiyama A."/>
            <person name="Inagaki F."/>
            <person name="Takami H."/>
        </authorList>
    </citation>
    <scope>NUCLEOTIDE SEQUENCE</scope>
    <source>
        <strain evidence="1">Expedition CK06-06</strain>
    </source>
</reference>
<feature type="non-terminal residue" evidence="1">
    <location>
        <position position="31"/>
    </location>
</feature>
<accession>X1T0H5</accession>
<name>X1T0H5_9ZZZZ</name>
<comment type="caution">
    <text evidence="1">The sequence shown here is derived from an EMBL/GenBank/DDBJ whole genome shotgun (WGS) entry which is preliminary data.</text>
</comment>
<evidence type="ECO:0000313" key="1">
    <source>
        <dbReference type="EMBL" id="GAI98822.1"/>
    </source>
</evidence>
<gene>
    <name evidence="1" type="ORF">S12H4_33485</name>
</gene>
<protein>
    <submittedName>
        <fullName evidence="1">Uncharacterized protein</fullName>
    </submittedName>
</protein>
<dbReference type="EMBL" id="BARW01019735">
    <property type="protein sequence ID" value="GAI98822.1"/>
    <property type="molecule type" value="Genomic_DNA"/>
</dbReference>
<dbReference type="AlphaFoldDB" id="X1T0H5"/>
<sequence>MKISKAIEILTYELHQPRTGPPSDLEDAIKL</sequence>